<gene>
    <name evidence="1" type="ORF">WA026_010103</name>
</gene>
<evidence type="ECO:0000313" key="1">
    <source>
        <dbReference type="EMBL" id="KAK9880229.1"/>
    </source>
</evidence>
<comment type="caution">
    <text evidence="1">The sequence shown here is derived from an EMBL/GenBank/DDBJ whole genome shotgun (WGS) entry which is preliminary data.</text>
</comment>
<dbReference type="Proteomes" id="UP001431783">
    <property type="component" value="Unassembled WGS sequence"/>
</dbReference>
<name>A0AAW1ULF0_9CUCU</name>
<proteinExistence type="predicted"/>
<dbReference type="AlphaFoldDB" id="A0AAW1ULF0"/>
<keyword evidence="2" id="KW-1185">Reference proteome</keyword>
<evidence type="ECO:0000313" key="2">
    <source>
        <dbReference type="Proteomes" id="UP001431783"/>
    </source>
</evidence>
<accession>A0AAW1ULF0</accession>
<reference evidence="1 2" key="1">
    <citation type="submission" date="2023-03" db="EMBL/GenBank/DDBJ databases">
        <title>Genome insight into feeding habits of ladybird beetles.</title>
        <authorList>
            <person name="Li H.-S."/>
            <person name="Huang Y.-H."/>
            <person name="Pang H."/>
        </authorList>
    </citation>
    <scope>NUCLEOTIDE SEQUENCE [LARGE SCALE GENOMIC DNA]</scope>
    <source>
        <strain evidence="1">SYSU_2023b</strain>
        <tissue evidence="1">Whole body</tissue>
    </source>
</reference>
<organism evidence="1 2">
    <name type="scientific">Henosepilachna vigintioctopunctata</name>
    <dbReference type="NCBI Taxonomy" id="420089"/>
    <lineage>
        <taxon>Eukaryota</taxon>
        <taxon>Metazoa</taxon>
        <taxon>Ecdysozoa</taxon>
        <taxon>Arthropoda</taxon>
        <taxon>Hexapoda</taxon>
        <taxon>Insecta</taxon>
        <taxon>Pterygota</taxon>
        <taxon>Neoptera</taxon>
        <taxon>Endopterygota</taxon>
        <taxon>Coleoptera</taxon>
        <taxon>Polyphaga</taxon>
        <taxon>Cucujiformia</taxon>
        <taxon>Coccinelloidea</taxon>
        <taxon>Coccinellidae</taxon>
        <taxon>Epilachninae</taxon>
        <taxon>Epilachnini</taxon>
        <taxon>Henosepilachna</taxon>
    </lineage>
</organism>
<protein>
    <submittedName>
        <fullName evidence="1">Uncharacterized protein</fullName>
    </submittedName>
</protein>
<dbReference type="EMBL" id="JARQZJ010000064">
    <property type="protein sequence ID" value="KAK9880229.1"/>
    <property type="molecule type" value="Genomic_DNA"/>
</dbReference>
<sequence length="191" mass="22870">MLKSNSFPMSSRFPRTRSAKSLKIEPDLIEKCGGGKICEIPATSRKPKVNIYPYWRPKKNLCLDYNLSQNHISVDCRKAKIFMRKTDATYVWNPKPVIPKQKRLKYGHGMMPPGMFVDEIWREKVDKKQQKYYSDLKMRLTTKRKFEQDRHMRRIFYLLYRNLTIYNYSYYKSQRILKCSCNICSMTHANT</sequence>